<sequence length="71" mass="6753">MRIPSLLAAGVAALGLLAGSLAAPAPAAEAAPRARWLLVADPTARAVSVADASTGRTTGALPGAVLGTHAA</sequence>
<name>A0A251XGK1_CLAMM</name>
<gene>
    <name evidence="2" type="ORF">CMMCAS07_15275</name>
</gene>
<feature type="signal peptide" evidence="1">
    <location>
        <begin position="1"/>
        <end position="27"/>
    </location>
</feature>
<accession>A0A251XGK1</accession>
<keyword evidence="3" id="KW-1185">Reference proteome</keyword>
<dbReference type="AlphaFoldDB" id="A0A251XGK1"/>
<comment type="caution">
    <text evidence="2">The sequence shown here is derived from an EMBL/GenBank/DDBJ whole genome shotgun (WGS) entry which is preliminary data.</text>
</comment>
<protein>
    <submittedName>
        <fullName evidence="2">Uncharacterized protein</fullName>
    </submittedName>
</protein>
<dbReference type="EMBL" id="MDHH01000003">
    <property type="protein sequence ID" value="OUE01668.1"/>
    <property type="molecule type" value="Genomic_DNA"/>
</dbReference>
<organism evidence="2 3">
    <name type="scientific">Clavibacter michiganensis subsp. michiganensis</name>
    <dbReference type="NCBI Taxonomy" id="33013"/>
    <lineage>
        <taxon>Bacteria</taxon>
        <taxon>Bacillati</taxon>
        <taxon>Actinomycetota</taxon>
        <taxon>Actinomycetes</taxon>
        <taxon>Micrococcales</taxon>
        <taxon>Microbacteriaceae</taxon>
        <taxon>Clavibacter</taxon>
    </lineage>
</organism>
<evidence type="ECO:0000313" key="3">
    <source>
        <dbReference type="Proteomes" id="UP000195062"/>
    </source>
</evidence>
<reference evidence="2 3" key="1">
    <citation type="submission" date="2016-08" db="EMBL/GenBank/DDBJ databases">
        <title>Genome sequence of Clavibacter michiganensis subsp. michiganensis strain CASJ007.</title>
        <authorList>
            <person name="Thapa S.P."/>
            <person name="Coaker G."/>
        </authorList>
    </citation>
    <scope>NUCLEOTIDE SEQUENCE [LARGE SCALE GENOMIC DNA]</scope>
    <source>
        <strain evidence="2">CASJ007</strain>
    </source>
</reference>
<evidence type="ECO:0000313" key="2">
    <source>
        <dbReference type="EMBL" id="OUE01668.1"/>
    </source>
</evidence>
<feature type="chain" id="PRO_5038949240" evidence="1">
    <location>
        <begin position="28"/>
        <end position="71"/>
    </location>
</feature>
<proteinExistence type="predicted"/>
<dbReference type="Proteomes" id="UP000195062">
    <property type="component" value="Unassembled WGS sequence"/>
</dbReference>
<keyword evidence="1" id="KW-0732">Signal</keyword>
<evidence type="ECO:0000256" key="1">
    <source>
        <dbReference type="SAM" id="SignalP"/>
    </source>
</evidence>